<sequence length="463" mass="48721">MKALPLVVVMLLVASPVLGAAGPADGSTHSMAPDEAEPAQVESPSNETIHVLDIPSSELARATVEAHHVDLGPSLDFSALGAGGQIQTGASIERIESATDDSTRQQLILDELNTIEQRAIALQSAQRSAIERFNADDITARDLLIELARIDAEARALDDRRVALREITSETPDFSISSGRLAALERELDTFTGPVRTHAVSVVTGRSDAARFSVRTSETGFVLSVVADGEYVREAYRADLRNRDQNTVSYEEALDIVAENYPTIYSNRAAQNGTNVISAGDSHRVQINYRDGQLTAYVDSGTGRVFKESQTRPLESITTRDTASGVRDGLALTVDRTYPGGPLRIQLNESETGDPVDANVTIGLEASQESTLLGHTGSDGTIWTVSPSASYTVTVIRGNSAVVLTTAPTPMPYLAGNATAAENDTSPTVTSTPTESTGTGSTESADSVSAVSQAGLPAPPGGG</sequence>
<evidence type="ECO:0000256" key="1">
    <source>
        <dbReference type="SAM" id="MobiDB-lite"/>
    </source>
</evidence>
<proteinExistence type="predicted"/>
<reference evidence="5" key="1">
    <citation type="journal article" date="2014" name="Int. J. Syst. Evol. Microbiol.">
        <title>Complete genome sequence of Corynebacterium casei LMG S-19264T (=DSM 44701T), isolated from a smear-ripened cheese.</title>
        <authorList>
            <consortium name="US DOE Joint Genome Institute (JGI-PGF)"/>
            <person name="Walter F."/>
            <person name="Albersmeier A."/>
            <person name="Kalinowski J."/>
            <person name="Ruckert C."/>
        </authorList>
    </citation>
    <scope>NUCLEOTIDE SEQUENCE</scope>
    <source>
        <strain evidence="5">CCM 7217</strain>
    </source>
</reference>
<evidence type="ECO:0000313" key="6">
    <source>
        <dbReference type="Proteomes" id="UP000646833"/>
    </source>
</evidence>
<feature type="compositionally biased region" description="Low complexity" evidence="1">
    <location>
        <begin position="425"/>
        <end position="444"/>
    </location>
</feature>
<organism evidence="5 6">
    <name type="scientific">Haloferax sulfurifontis</name>
    <dbReference type="NCBI Taxonomy" id="255616"/>
    <lineage>
        <taxon>Archaea</taxon>
        <taxon>Methanobacteriati</taxon>
        <taxon>Methanobacteriota</taxon>
        <taxon>Stenosarchaea group</taxon>
        <taxon>Halobacteria</taxon>
        <taxon>Halobacteriales</taxon>
        <taxon>Haloferacaceae</taxon>
        <taxon>Haloferax</taxon>
    </lineage>
</organism>
<dbReference type="EMBL" id="BMCI01000002">
    <property type="protein sequence ID" value="GGC52593.1"/>
    <property type="molecule type" value="Genomic_DNA"/>
</dbReference>
<feature type="domain" description="Fibronectin-III type-like" evidence="2">
    <location>
        <begin position="322"/>
        <end position="403"/>
    </location>
</feature>
<protein>
    <submittedName>
        <fullName evidence="5">Uncharacterized protein</fullName>
    </submittedName>
</protein>
<feature type="region of interest" description="Disordered" evidence="1">
    <location>
        <begin position="415"/>
        <end position="463"/>
    </location>
</feature>
<accession>A0A830E4J3</accession>
<dbReference type="InterPro" id="IPR055522">
    <property type="entry name" value="DUF7096"/>
</dbReference>
<dbReference type="Pfam" id="PF23375">
    <property type="entry name" value="DUF7094"/>
    <property type="match status" value="1"/>
</dbReference>
<evidence type="ECO:0000259" key="2">
    <source>
        <dbReference type="Pfam" id="PF23374"/>
    </source>
</evidence>
<feature type="region of interest" description="Disordered" evidence="1">
    <location>
        <begin position="23"/>
        <end position="46"/>
    </location>
</feature>
<evidence type="ECO:0000259" key="4">
    <source>
        <dbReference type="Pfam" id="PF23379"/>
    </source>
</evidence>
<evidence type="ECO:0000259" key="3">
    <source>
        <dbReference type="Pfam" id="PF23375"/>
    </source>
</evidence>
<reference evidence="5" key="2">
    <citation type="submission" date="2020-09" db="EMBL/GenBank/DDBJ databases">
        <authorList>
            <person name="Sun Q."/>
            <person name="Sedlacek I."/>
        </authorList>
    </citation>
    <scope>NUCLEOTIDE SEQUENCE</scope>
    <source>
        <strain evidence="5">CCM 7217</strain>
    </source>
</reference>
<dbReference type="InterPro" id="IPR056397">
    <property type="entry name" value="Fn3_arc"/>
</dbReference>
<comment type="caution">
    <text evidence="5">The sequence shown here is derived from an EMBL/GenBank/DDBJ whole genome shotgun (WGS) entry which is preliminary data.</text>
</comment>
<dbReference type="Proteomes" id="UP000646833">
    <property type="component" value="Unassembled WGS sequence"/>
</dbReference>
<evidence type="ECO:0000313" key="5">
    <source>
        <dbReference type="EMBL" id="GGC52593.1"/>
    </source>
</evidence>
<gene>
    <name evidence="5" type="ORF">GCM10007209_12850</name>
</gene>
<feature type="domain" description="DUF7096" evidence="4">
    <location>
        <begin position="2"/>
        <end position="206"/>
    </location>
</feature>
<dbReference type="Pfam" id="PF23379">
    <property type="entry name" value="DUF7096"/>
    <property type="match status" value="1"/>
</dbReference>
<dbReference type="InterPro" id="IPR055520">
    <property type="entry name" value="DUF7094"/>
</dbReference>
<name>A0A830E4J3_9EURY</name>
<dbReference type="AlphaFoldDB" id="A0A830E4J3"/>
<feature type="domain" description="DUF7094" evidence="3">
    <location>
        <begin position="212"/>
        <end position="317"/>
    </location>
</feature>
<dbReference type="Pfam" id="PF23374">
    <property type="entry name" value="Fn3_arc"/>
    <property type="match status" value="1"/>
</dbReference>
<dbReference type="RefSeq" id="WP_188423475.1">
    <property type="nucleotide sequence ID" value="NZ_BMCI01000002.1"/>
</dbReference>